<evidence type="ECO:0000256" key="2">
    <source>
        <dbReference type="SAM" id="Phobius"/>
    </source>
</evidence>
<gene>
    <name evidence="3" type="ORF">LIER_11407</name>
</gene>
<evidence type="ECO:0000256" key="1">
    <source>
        <dbReference type="SAM" id="MobiDB-lite"/>
    </source>
</evidence>
<dbReference type="AlphaFoldDB" id="A0AAV3PMZ7"/>
<organism evidence="3 4">
    <name type="scientific">Lithospermum erythrorhizon</name>
    <name type="common">Purple gromwell</name>
    <name type="synonym">Lithospermum officinale var. erythrorhizon</name>
    <dbReference type="NCBI Taxonomy" id="34254"/>
    <lineage>
        <taxon>Eukaryota</taxon>
        <taxon>Viridiplantae</taxon>
        <taxon>Streptophyta</taxon>
        <taxon>Embryophyta</taxon>
        <taxon>Tracheophyta</taxon>
        <taxon>Spermatophyta</taxon>
        <taxon>Magnoliopsida</taxon>
        <taxon>eudicotyledons</taxon>
        <taxon>Gunneridae</taxon>
        <taxon>Pentapetalae</taxon>
        <taxon>asterids</taxon>
        <taxon>lamiids</taxon>
        <taxon>Boraginales</taxon>
        <taxon>Boraginaceae</taxon>
        <taxon>Boraginoideae</taxon>
        <taxon>Lithospermeae</taxon>
        <taxon>Lithospermum</taxon>
    </lineage>
</organism>
<feature type="transmembrane region" description="Helical" evidence="2">
    <location>
        <begin position="127"/>
        <end position="147"/>
    </location>
</feature>
<keyword evidence="2" id="KW-0472">Membrane</keyword>
<feature type="region of interest" description="Disordered" evidence="1">
    <location>
        <begin position="41"/>
        <end position="81"/>
    </location>
</feature>
<proteinExistence type="predicted"/>
<keyword evidence="4" id="KW-1185">Reference proteome</keyword>
<dbReference type="EMBL" id="BAABME010002111">
    <property type="protein sequence ID" value="GAA0153085.1"/>
    <property type="molecule type" value="Genomic_DNA"/>
</dbReference>
<sequence length="192" mass="20987">MALTNHRIFFNIPTKAPPLHHHPLLRSFTIPTTPHVRTTTIVSASRKSGSSRTGRFDSKNRRTSVPTKDEEEEDMGGISGVETGSFDALESVVKVSDDGVAMPDLPGLEPDFWEGPQWEPLGFFIQYMWAFGILFALVSGGIAVATYNEGAADFKDTPVYKEAIQSGVLEEPEGSNSEVFESNPTEQAPSVE</sequence>
<dbReference type="PANTHER" id="PTHR36004">
    <property type="entry name" value="AT-RICH INTERACTIVE DOMAIN PROTEIN"/>
    <property type="match status" value="1"/>
</dbReference>
<keyword evidence="2" id="KW-0812">Transmembrane</keyword>
<comment type="caution">
    <text evidence="3">The sequence shown here is derived from an EMBL/GenBank/DDBJ whole genome shotgun (WGS) entry which is preliminary data.</text>
</comment>
<accession>A0AAV3PMZ7</accession>
<evidence type="ECO:0000313" key="4">
    <source>
        <dbReference type="Proteomes" id="UP001454036"/>
    </source>
</evidence>
<feature type="compositionally biased region" description="Polar residues" evidence="1">
    <location>
        <begin position="43"/>
        <end position="53"/>
    </location>
</feature>
<feature type="region of interest" description="Disordered" evidence="1">
    <location>
        <begin position="167"/>
        <end position="192"/>
    </location>
</feature>
<dbReference type="Proteomes" id="UP001454036">
    <property type="component" value="Unassembled WGS sequence"/>
</dbReference>
<reference evidence="3 4" key="1">
    <citation type="submission" date="2024-01" db="EMBL/GenBank/DDBJ databases">
        <title>The complete chloroplast genome sequence of Lithospermum erythrorhizon: insights into the phylogenetic relationship among Boraginaceae species and the maternal lineages of purple gromwells.</title>
        <authorList>
            <person name="Okada T."/>
            <person name="Watanabe K."/>
        </authorList>
    </citation>
    <scope>NUCLEOTIDE SEQUENCE [LARGE SCALE GENOMIC DNA]</scope>
</reference>
<protein>
    <submittedName>
        <fullName evidence="3">Uncharacterized protein</fullName>
    </submittedName>
</protein>
<evidence type="ECO:0000313" key="3">
    <source>
        <dbReference type="EMBL" id="GAA0153085.1"/>
    </source>
</evidence>
<dbReference type="PANTHER" id="PTHR36004:SF1">
    <property type="entry name" value="AT-RICH INTERACTIVE DOMAIN PROTEIN"/>
    <property type="match status" value="1"/>
</dbReference>
<name>A0AAV3PMZ7_LITER</name>
<feature type="compositionally biased region" description="Polar residues" evidence="1">
    <location>
        <begin position="174"/>
        <end position="192"/>
    </location>
</feature>
<keyword evidence="2" id="KW-1133">Transmembrane helix</keyword>